<dbReference type="SUPFAM" id="SSF90123">
    <property type="entry name" value="ABC transporter transmembrane region"/>
    <property type="match status" value="2"/>
</dbReference>
<feature type="transmembrane region" description="Helical" evidence="9">
    <location>
        <begin position="143"/>
        <end position="163"/>
    </location>
</feature>
<evidence type="ECO:0000256" key="9">
    <source>
        <dbReference type="SAM" id="Phobius"/>
    </source>
</evidence>
<dbReference type="InterPro" id="IPR050173">
    <property type="entry name" value="ABC_transporter_C-like"/>
</dbReference>
<dbReference type="PROSITE" id="PS00211">
    <property type="entry name" value="ABC_TRANSPORTER_1"/>
    <property type="match status" value="2"/>
</dbReference>
<feature type="transmembrane region" description="Helical" evidence="9">
    <location>
        <begin position="422"/>
        <end position="443"/>
    </location>
</feature>
<dbReference type="GO" id="GO:0016887">
    <property type="term" value="F:ATP hydrolysis activity"/>
    <property type="evidence" value="ECO:0007669"/>
    <property type="project" value="InterPro"/>
</dbReference>
<evidence type="ECO:0000256" key="1">
    <source>
        <dbReference type="ARBA" id="ARBA00004141"/>
    </source>
</evidence>
<feature type="non-terminal residue" evidence="12">
    <location>
        <position position="1"/>
    </location>
</feature>
<feature type="transmembrane region" description="Helical" evidence="9">
    <location>
        <begin position="963"/>
        <end position="992"/>
    </location>
</feature>
<keyword evidence="2" id="KW-0813">Transport</keyword>
<dbReference type="InterPro" id="IPR044726">
    <property type="entry name" value="ABCC_6TM_D2"/>
</dbReference>
<feature type="transmembrane region" description="Helical" evidence="9">
    <location>
        <begin position="1053"/>
        <end position="1081"/>
    </location>
</feature>
<feature type="transmembrane region" description="Helical" evidence="9">
    <location>
        <begin position="169"/>
        <end position="187"/>
    </location>
</feature>
<dbReference type="PANTHER" id="PTHR24223">
    <property type="entry name" value="ATP-BINDING CASSETTE SUB-FAMILY C"/>
    <property type="match status" value="1"/>
</dbReference>
<comment type="caution">
    <text evidence="12">The sequence shown here is derived from an EMBL/GenBank/DDBJ whole genome shotgun (WGS) entry which is preliminary data.</text>
</comment>
<feature type="transmembrane region" description="Helical" evidence="9">
    <location>
        <begin position="565"/>
        <end position="586"/>
    </location>
</feature>
<dbReference type="PROSITE" id="PS50893">
    <property type="entry name" value="ABC_TRANSPORTER_2"/>
    <property type="match status" value="2"/>
</dbReference>
<name>A0A3E2HL90_SCYLI</name>
<feature type="region of interest" description="Disordered" evidence="8">
    <location>
        <begin position="881"/>
        <end position="906"/>
    </location>
</feature>
<dbReference type="CDD" id="cd03250">
    <property type="entry name" value="ABCC_MRP_domain1"/>
    <property type="match status" value="1"/>
</dbReference>
<dbReference type="OMA" id="IKNIKMM"/>
<dbReference type="InterPro" id="IPR003439">
    <property type="entry name" value="ABC_transporter-like_ATP-bd"/>
</dbReference>
<dbReference type="GO" id="GO:0140359">
    <property type="term" value="F:ABC-type transporter activity"/>
    <property type="evidence" value="ECO:0007669"/>
    <property type="project" value="InterPro"/>
</dbReference>
<feature type="transmembrane region" description="Helical" evidence="9">
    <location>
        <begin position="921"/>
        <end position="943"/>
    </location>
</feature>
<dbReference type="PROSITE" id="PS50929">
    <property type="entry name" value="ABC_TM1F"/>
    <property type="match status" value="2"/>
</dbReference>
<dbReference type="OrthoDB" id="6500128at2759"/>
<feature type="transmembrane region" description="Helical" evidence="9">
    <location>
        <begin position="1004"/>
        <end position="1025"/>
    </location>
</feature>
<dbReference type="InterPro" id="IPR036640">
    <property type="entry name" value="ABC1_TM_sf"/>
</dbReference>
<evidence type="ECO:0000259" key="10">
    <source>
        <dbReference type="PROSITE" id="PS50893"/>
    </source>
</evidence>
<dbReference type="PANTHER" id="PTHR24223:SF345">
    <property type="entry name" value="ABC MULTIDRUG TRANSPORTER (EUROFUNG)"/>
    <property type="match status" value="1"/>
</dbReference>
<feature type="domain" description="ABC transmembrane type-1" evidence="11">
    <location>
        <begin position="935"/>
        <end position="1208"/>
    </location>
</feature>
<feature type="transmembrane region" description="Helical" evidence="9">
    <location>
        <begin position="327"/>
        <end position="349"/>
    </location>
</feature>
<protein>
    <recommendedName>
        <fullName evidence="14">ABC transporter</fullName>
    </recommendedName>
</protein>
<evidence type="ECO:0000256" key="5">
    <source>
        <dbReference type="ARBA" id="ARBA00022840"/>
    </source>
</evidence>
<keyword evidence="4" id="KW-0547">Nucleotide-binding</keyword>
<dbReference type="SMART" id="SM00382">
    <property type="entry name" value="AAA"/>
    <property type="match status" value="2"/>
</dbReference>
<evidence type="ECO:0000256" key="7">
    <source>
        <dbReference type="ARBA" id="ARBA00023136"/>
    </source>
</evidence>
<feature type="transmembrane region" description="Helical" evidence="9">
    <location>
        <begin position="38"/>
        <end position="59"/>
    </location>
</feature>
<dbReference type="InterPro" id="IPR027417">
    <property type="entry name" value="P-loop_NTPase"/>
</dbReference>
<feature type="domain" description="ABC transporter" evidence="10">
    <location>
        <begin position="1245"/>
        <end position="1515"/>
    </location>
</feature>
<dbReference type="STRING" id="5539.A0A3E2HL90"/>
<dbReference type="CDD" id="cd03244">
    <property type="entry name" value="ABCC_MRP_domain2"/>
    <property type="match status" value="1"/>
</dbReference>
<dbReference type="Pfam" id="PF00664">
    <property type="entry name" value="ABC_membrane"/>
    <property type="match status" value="1"/>
</dbReference>
<dbReference type="GO" id="GO:0005524">
    <property type="term" value="F:ATP binding"/>
    <property type="evidence" value="ECO:0007669"/>
    <property type="project" value="UniProtKB-KW"/>
</dbReference>
<evidence type="ECO:0008006" key="14">
    <source>
        <dbReference type="Google" id="ProtNLM"/>
    </source>
</evidence>
<feature type="compositionally biased region" description="Polar residues" evidence="8">
    <location>
        <begin position="882"/>
        <end position="902"/>
    </location>
</feature>
<feature type="transmembrane region" description="Helical" evidence="9">
    <location>
        <begin position="1150"/>
        <end position="1173"/>
    </location>
</feature>
<dbReference type="FunFam" id="1.20.1560.10:FF:000066">
    <property type="entry name" value="ABC multidrug transporter (Eurofung)"/>
    <property type="match status" value="1"/>
</dbReference>
<feature type="transmembrane region" description="Helical" evidence="9">
    <location>
        <begin position="529"/>
        <end position="550"/>
    </location>
</feature>
<evidence type="ECO:0000256" key="6">
    <source>
        <dbReference type="ARBA" id="ARBA00022989"/>
    </source>
</evidence>
<organism evidence="12 13">
    <name type="scientific">Scytalidium lignicola</name>
    <name type="common">Hyphomycete</name>
    <dbReference type="NCBI Taxonomy" id="5539"/>
    <lineage>
        <taxon>Eukaryota</taxon>
        <taxon>Fungi</taxon>
        <taxon>Dikarya</taxon>
        <taxon>Ascomycota</taxon>
        <taxon>Pezizomycotina</taxon>
        <taxon>Leotiomycetes</taxon>
        <taxon>Leotiomycetes incertae sedis</taxon>
        <taxon>Scytalidium</taxon>
    </lineage>
</organism>
<dbReference type="SUPFAM" id="SSF52540">
    <property type="entry name" value="P-loop containing nucleoside triphosphate hydrolases"/>
    <property type="match status" value="2"/>
</dbReference>
<proteinExistence type="predicted"/>
<keyword evidence="7 9" id="KW-0472">Membrane</keyword>
<dbReference type="InterPro" id="IPR017871">
    <property type="entry name" value="ABC_transporter-like_CS"/>
</dbReference>
<evidence type="ECO:0000256" key="3">
    <source>
        <dbReference type="ARBA" id="ARBA00022692"/>
    </source>
</evidence>
<dbReference type="Pfam" id="PF00005">
    <property type="entry name" value="ABC_tran"/>
    <property type="match status" value="2"/>
</dbReference>
<feature type="transmembrane region" description="Helical" evidence="9">
    <location>
        <begin position="80"/>
        <end position="99"/>
    </location>
</feature>
<reference evidence="12 13" key="1">
    <citation type="submission" date="2018-05" db="EMBL/GenBank/DDBJ databases">
        <title>Draft genome sequence of Scytalidium lignicola DSM 105466, a ubiquitous saprotrophic fungus.</title>
        <authorList>
            <person name="Buettner E."/>
            <person name="Gebauer A.M."/>
            <person name="Hofrichter M."/>
            <person name="Liers C."/>
            <person name="Kellner H."/>
        </authorList>
    </citation>
    <scope>NUCLEOTIDE SEQUENCE [LARGE SCALE GENOMIC DNA]</scope>
    <source>
        <strain evidence="12 13">DSM 105466</strain>
    </source>
</reference>
<evidence type="ECO:0000256" key="2">
    <source>
        <dbReference type="ARBA" id="ARBA00022448"/>
    </source>
</evidence>
<dbReference type="CDD" id="cd18580">
    <property type="entry name" value="ABC_6TM_ABCC_D2"/>
    <property type="match status" value="1"/>
</dbReference>
<accession>A0A3E2HL90</accession>
<feature type="compositionally biased region" description="Polar residues" evidence="8">
    <location>
        <begin position="1377"/>
        <end position="1397"/>
    </location>
</feature>
<evidence type="ECO:0000313" key="12">
    <source>
        <dbReference type="EMBL" id="RFU34159.1"/>
    </source>
</evidence>
<feature type="domain" description="ABC transporter" evidence="10">
    <location>
        <begin position="647"/>
        <end position="877"/>
    </location>
</feature>
<keyword evidence="6 9" id="KW-1133">Transmembrane helix</keyword>
<dbReference type="Gene3D" id="1.20.1560.10">
    <property type="entry name" value="ABC transporter type 1, transmembrane domain"/>
    <property type="match status" value="2"/>
</dbReference>
<keyword evidence="3 9" id="KW-0812">Transmembrane</keyword>
<dbReference type="Pfam" id="PF24357">
    <property type="entry name" value="TMD0_ABC"/>
    <property type="match status" value="1"/>
</dbReference>
<dbReference type="InterPro" id="IPR056227">
    <property type="entry name" value="TMD0_ABC"/>
</dbReference>
<dbReference type="EMBL" id="NCSJ02000024">
    <property type="protein sequence ID" value="RFU34159.1"/>
    <property type="molecule type" value="Genomic_DNA"/>
</dbReference>
<dbReference type="Proteomes" id="UP000258309">
    <property type="component" value="Unassembled WGS sequence"/>
</dbReference>
<comment type="subcellular location">
    <subcellularLocation>
        <location evidence="1">Membrane</location>
        <topology evidence="1">Multi-pass membrane protein</topology>
    </subcellularLocation>
</comment>
<feature type="region of interest" description="Disordered" evidence="8">
    <location>
        <begin position="1366"/>
        <end position="1407"/>
    </location>
</feature>
<gene>
    <name evidence="12" type="ORF">B7463_g2169</name>
</gene>
<evidence type="ECO:0000259" key="11">
    <source>
        <dbReference type="PROSITE" id="PS50929"/>
    </source>
</evidence>
<dbReference type="InterPro" id="IPR011527">
    <property type="entry name" value="ABC1_TM_dom"/>
</dbReference>
<dbReference type="GO" id="GO:0016020">
    <property type="term" value="C:membrane"/>
    <property type="evidence" value="ECO:0007669"/>
    <property type="project" value="UniProtKB-SubCell"/>
</dbReference>
<evidence type="ECO:0000256" key="8">
    <source>
        <dbReference type="SAM" id="MobiDB-lite"/>
    </source>
</evidence>
<evidence type="ECO:0000256" key="4">
    <source>
        <dbReference type="ARBA" id="ARBA00022741"/>
    </source>
</evidence>
<keyword evidence="13" id="KW-1185">Reference proteome</keyword>
<feature type="transmembrane region" description="Helical" evidence="9">
    <location>
        <begin position="111"/>
        <end position="131"/>
    </location>
</feature>
<feature type="domain" description="ABC transmembrane type-1" evidence="11">
    <location>
        <begin position="292"/>
        <end position="492"/>
    </location>
</feature>
<sequence length="1533" mass="168026">MDYSQSVLRLHRYEDLGFAVPINASLPSRFRINGAIQASYTTAQVVLLLIPSAVFLLLFPIRAFQLRRASLKVLPNYTGAIKAVLTVTIATVELATLILCLTSTPRPDGPTIATNVVSLVAALAVCQLSFFEHGRSVKPSNLLIFYMLASVICEGVLLRSFYLNYGNSATAPVLTAAFGLKFLFLICESVNKRSYLREPYKELPIEQTVSDLNRAFLFWVNDLIRLGNSKLLTYSDLPSLDDGLKSRDLRVRMEETWDKIKPKEGSEGGGALLWALFKFFRGSLLLNAIPRLMVIAFRYSQPIFISSTIRYVSEPVTKLSEQDVTGYYLIFAAFVIYAGTGVSFCIYYQSHNRIRVQSRGALIGLIHARCLTMRDGVYDDAAAVTHMSSDTDIAENFAWLCQETWAQMVEFLIGMSMLWNQLGWWCLTPLVIVALFSQVAGWAGSKIDKSIADWQKARQKRIALTTSMIDYIKNIKMMGMTSTVMARVQDSRMIDIGKRVDFNWIVVYFNLTCKIPPTARTLKAAANDVTTTANAIGILAPVVTLIVYAVDAHLRGKDSLDPTTAFTSIAIITLVTTPANMLLLVFPQFASIYGCAARIQKYLLEPSRDDKRILLEPHSSISGPSGNGHAGENVVNGKPAVDKSLAVIIEDVVLRPAAAADICLSGVSAQLNKSSLNVICGAIGTGKTTLARAILGDVTPDSGSISVSTKRIAYCAQKPWLINASIKTMVCGPTSGTEIDEEWYKTVIHACGLEEDIEQLSGADSEAVGSRGATLSGGQRQRVALARAVYSRPEIIILDDVLSALDAKTEAHVAEMLLGPDGIFRKQGTTVILITHATQHLPLADLILVLANSKIEEQGTWDDLRSSTGYVSKLQVKEVDSRSAQNAANEKPSTVPGTTPPSKNDILDLSRSTGDLSLYSYYFKCVGLPLLAMFLICNMTYGATLAITPTILGAWSESGGLHMWFYTGMYALSSLLAFVAMGSVIWATLILIAPKSGEVLHQRLLKIIMGAPLSYFTVTDTGVTLNRFSQDISYVDQSLPINLMSSSFQFFKLISQLVLLFLTQAFIAINTPFLFLVLYFLQKLYLHTSRQVRFLDIELRAEVLSNFLETVEGISHIRAFGWQSQSIDQNIKKLDVSQGPNYIMHAIQQWLTLVLDMLVAGLAVLVVSLAIAFKASTTGGQIGIALNVILTISSTLVRLLESWTQLETSLGAISRIKTLEETLLPEDKESEDFEPSPEWPDKGAIEFREVVAAYNPETIALKGISVKILPGQKVGICGRTGSGKSTLLLSILRLIELESGSITIDGLNLSTLPREKIRESLIVIPQDTFVLDDSIRLNVDPSGTVSDEEIITALEKVQLWNVIKSRGTGGGSASSSNTAVPSGTTTPTNEMTANGASTPKKEEVDPLKAPLKGSPLSHGQFQLFGLARALLLKDRSRILILDEATSNVDAKTDELMQRIIREEFTKHTILTIAHRLDTIRDADTILFMDKGKVVEVGTPDELLAKKVNKDASGDEEEEGGDKAWFREMWDNAH</sequence>
<dbReference type="Gene3D" id="3.40.50.300">
    <property type="entry name" value="P-loop containing nucleotide triphosphate hydrolases"/>
    <property type="match status" value="2"/>
</dbReference>
<dbReference type="InterPro" id="IPR003593">
    <property type="entry name" value="AAA+_ATPase"/>
</dbReference>
<feature type="non-terminal residue" evidence="12">
    <location>
        <position position="1533"/>
    </location>
</feature>
<keyword evidence="5" id="KW-0067">ATP-binding</keyword>
<evidence type="ECO:0000313" key="13">
    <source>
        <dbReference type="Proteomes" id="UP000258309"/>
    </source>
</evidence>